<name>A0A109UGT2_9FIRM</name>
<organism evidence="2 3">
    <name type="scientific">Erysipelothrix larvae</name>
    <dbReference type="NCBI Taxonomy" id="1514105"/>
    <lineage>
        <taxon>Bacteria</taxon>
        <taxon>Bacillati</taxon>
        <taxon>Bacillota</taxon>
        <taxon>Erysipelotrichia</taxon>
        <taxon>Erysipelotrichales</taxon>
        <taxon>Erysipelotrichaceae</taxon>
        <taxon>Erysipelothrix</taxon>
    </lineage>
</organism>
<accession>A0A109UGT2</accession>
<keyword evidence="3" id="KW-1185">Reference proteome</keyword>
<evidence type="ECO:0000313" key="2">
    <source>
        <dbReference type="EMBL" id="AMC93163.1"/>
    </source>
</evidence>
<dbReference type="EMBL" id="CP013213">
    <property type="protein sequence ID" value="AMC93163.1"/>
    <property type="molecule type" value="Genomic_DNA"/>
</dbReference>
<dbReference type="RefSeq" id="WP_067631662.1">
    <property type="nucleotide sequence ID" value="NZ_CP013213.1"/>
</dbReference>
<evidence type="ECO:0000256" key="1">
    <source>
        <dbReference type="SAM" id="MobiDB-lite"/>
    </source>
</evidence>
<proteinExistence type="predicted"/>
<dbReference type="OrthoDB" id="2163447at2"/>
<protein>
    <recommendedName>
        <fullName evidence="4">Type 4 fimbrial biogenesis protein PilX N-terminal domain-containing protein</fullName>
    </recommendedName>
</protein>
<evidence type="ECO:0000313" key="3">
    <source>
        <dbReference type="Proteomes" id="UP000063781"/>
    </source>
</evidence>
<evidence type="ECO:0008006" key="4">
    <source>
        <dbReference type="Google" id="ProtNLM"/>
    </source>
</evidence>
<dbReference type="AlphaFoldDB" id="A0A109UGT2"/>
<dbReference type="STRING" id="1514105.AOC36_04005"/>
<dbReference type="KEGG" id="erl:AOC36_04005"/>
<reference evidence="2 3" key="1">
    <citation type="submission" date="2015-10" db="EMBL/GenBank/DDBJ databases">
        <title>Erysipelothrix larvae sp. LV19 isolated from the larval gut of the rhinoceros beetle, Trypoxylus dichotomus.</title>
        <authorList>
            <person name="Lim S."/>
            <person name="Kim B.-C."/>
        </authorList>
    </citation>
    <scope>NUCLEOTIDE SEQUENCE [LARGE SCALE GENOMIC DNA]</scope>
    <source>
        <strain evidence="2 3">LV19</strain>
    </source>
</reference>
<dbReference type="Proteomes" id="UP000063781">
    <property type="component" value="Chromosome"/>
</dbReference>
<sequence>MTRKSISELLHSKKGSTLITVVILFLFFMIIVSTSAIAAQSNIKRAVTTNQYESAYYVAETGLSEYTDKITDFINTSTKDYSGNFAQLVTDFLVSNSASPDGVITSDYGQVMDKPAIAKIHLVLDQVADTSATFTLTSQGTLNNSERTVSKSFVFTQSSSGEYEYDGFNSNGLITIDLTATSNTAMGVPANGTTLTGPVITNKPIDFTSEIIINSAVVTNNNITIPNGITLRGVLITSGKIEINTKSGNASLHTVVLKKGGSIYVNLGYVNALNTIDYVLVPEEYKNSLSSVITYKTDSDTNNAFNAAAYEKIKSKVIFYKQLNFNPWDMSFYSDSSIYPKSNINPVSIFGEKPTSSNNALDYGIYFQSDFVLDNMDKPDIVDDYVPTVVMPQFPETTSANAYNQTGKAITVSPPGNEGTRFEIVSANNEFRYYSEIAYQTNYRTLDLSQGSQKVYSFESFKVEVPTEGVNDKTLTINVGDKDVSLVVKSFNIVNASLKVVGTGSLSVYVTGNNGVTKPTDLTLSIFQLGLYNTEGGENQNDPTKFKVFVKSVYNTDGSLYNLSLGNNQRFDLYASVYSQNLNVTFDSPFKGAFVSIDGTSINKSGSGNDINSPLIFAPKAIFENRGLTTGFIVVKNFKFGDWGDLSFNQQFDKNTLEDILGPVIAGSTNGSGGNGSGTTNPGTNQKILTWGSSKELGGD</sequence>
<feature type="region of interest" description="Disordered" evidence="1">
    <location>
        <begin position="668"/>
        <end position="700"/>
    </location>
</feature>
<gene>
    <name evidence="2" type="ORF">AOC36_04005</name>
</gene>